<sequence>MDSVAALELPVPSEKRPSSSLTPLQQPSGKPAELADLIRTPKRQEEHPPRAGNRGFALSVKEVSQVSIGLQSPTDRSDVDPLPAEEQLGPGSGSCSTPNSSEAKTLLKLPEKYELLCEFLHSMESSIRLLRQKGLMSTFSNICTSIQRLMDRRFTYVHLAQLKYIMPEAIMIKKVLLHDVATCSLKTELQVTLQADAVAGNMKGKSESGRSIFPAEFRERLVEFFKIHPEGDEVPEERLPHPFNLTENSACPRVNINICGESLSNAAIQQQFLVPSHMSQSFKILNPDKTPLMCFSELVLKMIILFVFFCFICHKKSPISNKSLPSSPVSTTLPTVYGGGEKDAAGLPRAADCSHEESKVQLETPTKLMSTPLTLMADTPEIPASKRCRTTPACDSTPSNKSVRRSTRTKLFMTPEESAEAGEKESDDISLCSNYDILSFLPETLLHAIKEKEQKTMQEREPGFANAIRRKKLKASLPTIFDMILLIFQSCKRSVMTKQDLIHKLVSTHCKIVDQDEVEDQLKLLLELVPDWISKKIGCDGDILCCSPVSTTLPTVYGGGEKDAAGLPRAADCSHEESKVQLETPTKLMSTPLTLMADTPEIPASKRCRTTPACDSTPSNKSVRRSTRTKLFMTPEESAEAGEKESDDISLCSNYDILSFLPETLLHAIKEKEQKTMQEREPGFANAIRRKKLKASLPTIFDMILLKFQSCKRSVMTKQDLIHKLVSTHCKIVDQDEVEDQLKLLLELVPDWISKKIGCDGDILCCTWMHLELLLAFK</sequence>
<evidence type="ECO:0000313" key="6">
    <source>
        <dbReference type="Proteomes" id="UP001222027"/>
    </source>
</evidence>
<feature type="region of interest" description="Disordered" evidence="3">
    <location>
        <begin position="386"/>
        <end position="406"/>
    </location>
</feature>
<dbReference type="PANTHER" id="PTHR28637:SF1">
    <property type="entry name" value="DNA REPLICATION FACTOR CDT1"/>
    <property type="match status" value="1"/>
</dbReference>
<dbReference type="GO" id="GO:0070182">
    <property type="term" value="F:DNA polymerase binding"/>
    <property type="evidence" value="ECO:0007669"/>
    <property type="project" value="TreeGrafter"/>
</dbReference>
<dbReference type="SMART" id="SM01075">
    <property type="entry name" value="CDT1"/>
    <property type="match status" value="1"/>
</dbReference>
<dbReference type="GO" id="GO:0071163">
    <property type="term" value="P:DNA replication preinitiation complex assembly"/>
    <property type="evidence" value="ECO:0007669"/>
    <property type="project" value="InterPro"/>
</dbReference>
<dbReference type="Proteomes" id="UP001222027">
    <property type="component" value="Unassembled WGS sequence"/>
</dbReference>
<comment type="similarity">
    <text evidence="1">Belongs to the Cdt1 family.</text>
</comment>
<dbReference type="Gene3D" id="1.10.10.1420">
    <property type="entry name" value="DNA replication factor Cdt1, C-terminal WH domain"/>
    <property type="match status" value="2"/>
</dbReference>
<dbReference type="Pfam" id="PF08839">
    <property type="entry name" value="CDT1"/>
    <property type="match status" value="1"/>
</dbReference>
<protein>
    <recommendedName>
        <fullName evidence="4">CDT1 Geminin-binding domain-containing protein</fullName>
    </recommendedName>
</protein>
<keyword evidence="2" id="KW-0131">Cell cycle</keyword>
<evidence type="ECO:0000313" key="5">
    <source>
        <dbReference type="EMBL" id="KAJ8460164.1"/>
    </source>
</evidence>
<dbReference type="SUPFAM" id="SSF46785">
    <property type="entry name" value="Winged helix' DNA-binding domain"/>
    <property type="match status" value="1"/>
</dbReference>
<feature type="region of interest" description="Disordered" evidence="3">
    <location>
        <begin position="606"/>
        <end position="626"/>
    </location>
</feature>
<dbReference type="InterPro" id="IPR014939">
    <property type="entry name" value="CDT1_Gemini-bd-like"/>
</dbReference>
<comment type="caution">
    <text evidence="5">The sequence shown here is derived from an EMBL/GenBank/DDBJ whole genome shotgun (WGS) entry which is preliminary data.</text>
</comment>
<keyword evidence="6" id="KW-1185">Reference proteome</keyword>
<dbReference type="GO" id="GO:0003677">
    <property type="term" value="F:DNA binding"/>
    <property type="evidence" value="ECO:0007669"/>
    <property type="project" value="InterPro"/>
</dbReference>
<evidence type="ECO:0000256" key="3">
    <source>
        <dbReference type="SAM" id="MobiDB-lite"/>
    </source>
</evidence>
<proteinExistence type="inferred from homology"/>
<evidence type="ECO:0000259" key="4">
    <source>
        <dbReference type="SMART" id="SM01075"/>
    </source>
</evidence>
<feature type="compositionally biased region" description="Low complexity" evidence="3">
    <location>
        <begin position="18"/>
        <end position="28"/>
    </location>
</feature>
<accession>A0AAV8PLY1</accession>
<dbReference type="InterPro" id="IPR038090">
    <property type="entry name" value="Cdt1_C_WH_dom_sf"/>
</dbReference>
<name>A0AAV8PLY1_ENSVE</name>
<dbReference type="AlphaFoldDB" id="A0AAV8PLY1"/>
<feature type="region of interest" description="Disordered" evidence="3">
    <location>
        <begin position="1"/>
        <end position="100"/>
    </location>
</feature>
<reference evidence="5 6" key="1">
    <citation type="submission" date="2022-12" db="EMBL/GenBank/DDBJ databases">
        <title>Chromosome-scale assembly of the Ensete ventricosum genome.</title>
        <authorList>
            <person name="Dussert Y."/>
            <person name="Stocks J."/>
            <person name="Wendawek A."/>
            <person name="Woldeyes F."/>
            <person name="Nichols R.A."/>
            <person name="Borrell J.S."/>
        </authorList>
    </citation>
    <scope>NUCLEOTIDE SEQUENCE [LARGE SCALE GENOMIC DNA]</scope>
    <source>
        <strain evidence="6">cv. Maze</strain>
        <tissue evidence="5">Seeds</tissue>
    </source>
</reference>
<gene>
    <name evidence="5" type="ORF">OPV22_033090</name>
</gene>
<evidence type="ECO:0000256" key="1">
    <source>
        <dbReference type="ARBA" id="ARBA00008356"/>
    </source>
</evidence>
<evidence type="ECO:0000256" key="2">
    <source>
        <dbReference type="ARBA" id="ARBA00023306"/>
    </source>
</evidence>
<dbReference type="PANTHER" id="PTHR28637">
    <property type="entry name" value="DNA REPLICATION FACTOR CDT1"/>
    <property type="match status" value="1"/>
</dbReference>
<dbReference type="InterPro" id="IPR045173">
    <property type="entry name" value="Cdt1"/>
</dbReference>
<dbReference type="GO" id="GO:0030174">
    <property type="term" value="P:regulation of DNA-templated DNA replication initiation"/>
    <property type="evidence" value="ECO:0007669"/>
    <property type="project" value="InterPro"/>
</dbReference>
<dbReference type="Pfam" id="PF16679">
    <property type="entry name" value="CDT1_C"/>
    <property type="match status" value="2"/>
</dbReference>
<dbReference type="InterPro" id="IPR036390">
    <property type="entry name" value="WH_DNA-bd_sf"/>
</dbReference>
<dbReference type="GO" id="GO:0000278">
    <property type="term" value="P:mitotic cell cycle"/>
    <property type="evidence" value="ECO:0007669"/>
    <property type="project" value="TreeGrafter"/>
</dbReference>
<feature type="domain" description="CDT1 Geminin-binding" evidence="4">
    <location>
        <begin position="109"/>
        <end position="241"/>
    </location>
</feature>
<dbReference type="CDD" id="cd08767">
    <property type="entry name" value="Cdt1_c"/>
    <property type="match status" value="2"/>
</dbReference>
<dbReference type="EMBL" id="JAQQAF010000009">
    <property type="protein sequence ID" value="KAJ8460164.1"/>
    <property type="molecule type" value="Genomic_DNA"/>
</dbReference>
<dbReference type="GO" id="GO:0000076">
    <property type="term" value="P:DNA replication checkpoint signaling"/>
    <property type="evidence" value="ECO:0007669"/>
    <property type="project" value="TreeGrafter"/>
</dbReference>
<organism evidence="5 6">
    <name type="scientific">Ensete ventricosum</name>
    <name type="common">Abyssinian banana</name>
    <name type="synonym">Musa ensete</name>
    <dbReference type="NCBI Taxonomy" id="4639"/>
    <lineage>
        <taxon>Eukaryota</taxon>
        <taxon>Viridiplantae</taxon>
        <taxon>Streptophyta</taxon>
        <taxon>Embryophyta</taxon>
        <taxon>Tracheophyta</taxon>
        <taxon>Spermatophyta</taxon>
        <taxon>Magnoliopsida</taxon>
        <taxon>Liliopsida</taxon>
        <taxon>Zingiberales</taxon>
        <taxon>Musaceae</taxon>
        <taxon>Ensete</taxon>
    </lineage>
</organism>
<dbReference type="CDD" id="cd08674">
    <property type="entry name" value="Cdt1_m"/>
    <property type="match status" value="1"/>
</dbReference>
<feature type="compositionally biased region" description="Polar residues" evidence="3">
    <location>
        <begin position="62"/>
        <end position="74"/>
    </location>
</feature>
<dbReference type="GO" id="GO:0005634">
    <property type="term" value="C:nucleus"/>
    <property type="evidence" value="ECO:0007669"/>
    <property type="project" value="TreeGrafter"/>
</dbReference>
<dbReference type="InterPro" id="IPR032054">
    <property type="entry name" value="Cdt1_C"/>
</dbReference>